<dbReference type="AlphaFoldDB" id="A0A0H4T5C7"/>
<feature type="compositionally biased region" description="Basic and acidic residues" evidence="1">
    <location>
        <begin position="1"/>
        <end position="21"/>
    </location>
</feature>
<organism evidence="2">
    <name type="scientific">uncultured Ignavibacteria bacterium Rifle_16ft_4_minimus_20697</name>
    <dbReference type="NCBI Taxonomy" id="1665100"/>
    <lineage>
        <taxon>Bacteria</taxon>
        <taxon>Pseudomonadati</taxon>
        <taxon>Ignavibacteriota</taxon>
        <taxon>Ignavibacteria</taxon>
        <taxon>environmental samples</taxon>
    </lineage>
</organism>
<dbReference type="EMBL" id="KT006972">
    <property type="protein sequence ID" value="AKQ01642.1"/>
    <property type="molecule type" value="Genomic_DNA"/>
</dbReference>
<feature type="region of interest" description="Disordered" evidence="1">
    <location>
        <begin position="1"/>
        <end position="32"/>
    </location>
</feature>
<proteinExistence type="predicted"/>
<protein>
    <submittedName>
        <fullName evidence="2">Uncharacterized protein</fullName>
    </submittedName>
</protein>
<evidence type="ECO:0000256" key="1">
    <source>
        <dbReference type="SAM" id="MobiDB-lite"/>
    </source>
</evidence>
<evidence type="ECO:0000313" key="2">
    <source>
        <dbReference type="EMBL" id="AKQ01642.1"/>
    </source>
</evidence>
<sequence length="32" mass="3731">MADKKEKKENTPKQKTEKKEYNAGSQDKQNCC</sequence>
<feature type="compositionally biased region" description="Polar residues" evidence="1">
    <location>
        <begin position="23"/>
        <end position="32"/>
    </location>
</feature>
<reference evidence="2" key="1">
    <citation type="journal article" date="2015" name="ISME J.">
        <title>Aquifer environment selects for microbial species cohorts in sediment and groundwater.</title>
        <authorList>
            <person name="Hug L.A."/>
            <person name="Thomas B.C."/>
            <person name="Brown C.T."/>
            <person name="Frischkorn K.R."/>
            <person name="Williams K.H."/>
            <person name="Tringe S.G."/>
            <person name="Banfield J.F."/>
        </authorList>
    </citation>
    <scope>NUCLEOTIDE SEQUENCE</scope>
</reference>
<accession>A0A0H4T5C7</accession>
<name>A0A0H4T5C7_9BACT</name>